<accession>W7TEE3</accession>
<dbReference type="EMBL" id="AZIL01001188">
    <property type="protein sequence ID" value="EWM24542.1"/>
    <property type="molecule type" value="Genomic_DNA"/>
</dbReference>
<evidence type="ECO:0000313" key="10">
    <source>
        <dbReference type="EMBL" id="EWM24542.1"/>
    </source>
</evidence>
<keyword evidence="4" id="KW-0547">Nucleotide-binding</keyword>
<dbReference type="InterPro" id="IPR008271">
    <property type="entry name" value="Ser/Thr_kinase_AS"/>
</dbReference>
<evidence type="ECO:0000256" key="4">
    <source>
        <dbReference type="ARBA" id="ARBA00022741"/>
    </source>
</evidence>
<dbReference type="SUPFAM" id="SSF56112">
    <property type="entry name" value="Protein kinase-like (PK-like)"/>
    <property type="match status" value="1"/>
</dbReference>
<keyword evidence="6" id="KW-0067">ATP-binding</keyword>
<reference evidence="10 11" key="1">
    <citation type="journal article" date="2014" name="Mol. Plant">
        <title>Chromosome Scale Genome Assembly and Transcriptome Profiling of Nannochloropsis gaditana in Nitrogen Depletion.</title>
        <authorList>
            <person name="Corteggiani Carpinelli E."/>
            <person name="Telatin A."/>
            <person name="Vitulo N."/>
            <person name="Forcato C."/>
            <person name="D'Angelo M."/>
            <person name="Schiavon R."/>
            <person name="Vezzi A."/>
            <person name="Giacometti G.M."/>
            <person name="Morosinotto T."/>
            <person name="Valle G."/>
        </authorList>
    </citation>
    <scope>NUCLEOTIDE SEQUENCE [LARGE SCALE GENOMIC DNA]</scope>
    <source>
        <strain evidence="10 11">B-31</strain>
    </source>
</reference>
<dbReference type="PROSITE" id="PS00108">
    <property type="entry name" value="PROTEIN_KINASE_ST"/>
    <property type="match status" value="1"/>
</dbReference>
<comment type="catalytic activity">
    <reaction evidence="7">
        <text>L-threonyl-[protein] + ATP = O-phospho-L-threonyl-[protein] + ADP + H(+)</text>
        <dbReference type="Rhea" id="RHEA:46608"/>
        <dbReference type="Rhea" id="RHEA-COMP:11060"/>
        <dbReference type="Rhea" id="RHEA-COMP:11605"/>
        <dbReference type="ChEBI" id="CHEBI:15378"/>
        <dbReference type="ChEBI" id="CHEBI:30013"/>
        <dbReference type="ChEBI" id="CHEBI:30616"/>
        <dbReference type="ChEBI" id="CHEBI:61977"/>
        <dbReference type="ChEBI" id="CHEBI:456216"/>
        <dbReference type="EC" id="2.7.11.1"/>
    </reaction>
</comment>
<comment type="catalytic activity">
    <reaction evidence="8">
        <text>L-seryl-[protein] + ATP = O-phospho-L-seryl-[protein] + ADP + H(+)</text>
        <dbReference type="Rhea" id="RHEA:17989"/>
        <dbReference type="Rhea" id="RHEA-COMP:9863"/>
        <dbReference type="Rhea" id="RHEA-COMP:11604"/>
        <dbReference type="ChEBI" id="CHEBI:15378"/>
        <dbReference type="ChEBI" id="CHEBI:29999"/>
        <dbReference type="ChEBI" id="CHEBI:30616"/>
        <dbReference type="ChEBI" id="CHEBI:83421"/>
        <dbReference type="ChEBI" id="CHEBI:456216"/>
        <dbReference type="EC" id="2.7.11.1"/>
    </reaction>
</comment>
<dbReference type="InterPro" id="IPR011009">
    <property type="entry name" value="Kinase-like_dom_sf"/>
</dbReference>
<dbReference type="Gene3D" id="1.10.510.10">
    <property type="entry name" value="Transferase(Phosphotransferase) domain 1"/>
    <property type="match status" value="1"/>
</dbReference>
<evidence type="ECO:0000256" key="5">
    <source>
        <dbReference type="ARBA" id="ARBA00022777"/>
    </source>
</evidence>
<organism evidence="10 11">
    <name type="scientific">Nannochloropsis gaditana</name>
    <dbReference type="NCBI Taxonomy" id="72520"/>
    <lineage>
        <taxon>Eukaryota</taxon>
        <taxon>Sar</taxon>
        <taxon>Stramenopiles</taxon>
        <taxon>Ochrophyta</taxon>
        <taxon>Eustigmatophyceae</taxon>
        <taxon>Eustigmatales</taxon>
        <taxon>Monodopsidaceae</taxon>
        <taxon>Nannochloropsis</taxon>
    </lineage>
</organism>
<sequence>MDKDYRSIHLLGEGAFGQVYLMRHVPTQRLVCVKALKECHENSIPWKEVKIMRKLCHPCIVRYQDSFSLANIVFIVMQYADKGDLSSKLDAARRSRPRMHFPESQIWQWFSQLCLALQYMHSRKLIHRDIKPPNLFLLGPEERLVLGDVGVAKKLDTTKAFAHTGIGTPFYMAPEIFGNRGHNTKADVWSLGVLLYELAYLTHAFGGASIDEIARNVLSGCFRPVAPEDTQRYSSAVGDLIMELLNVDPTRRPSVTEMLRGKNFLARRAQELSKQILIPASAPKIDITR</sequence>
<evidence type="ECO:0000256" key="2">
    <source>
        <dbReference type="ARBA" id="ARBA00022527"/>
    </source>
</evidence>
<protein>
    <recommendedName>
        <fullName evidence="1">non-specific serine/threonine protein kinase</fullName>
        <ecNumber evidence="1">2.7.11.1</ecNumber>
    </recommendedName>
</protein>
<gene>
    <name evidence="10" type="primary">PK</name>
    <name evidence="10" type="ORF">Naga_100260g8</name>
</gene>
<evidence type="ECO:0000256" key="7">
    <source>
        <dbReference type="ARBA" id="ARBA00047899"/>
    </source>
</evidence>
<evidence type="ECO:0000313" key="11">
    <source>
        <dbReference type="Proteomes" id="UP000019335"/>
    </source>
</evidence>
<keyword evidence="5 10" id="KW-0418">Kinase</keyword>
<dbReference type="EC" id="2.7.11.1" evidence="1"/>
<dbReference type="GO" id="GO:0004674">
    <property type="term" value="F:protein serine/threonine kinase activity"/>
    <property type="evidence" value="ECO:0007669"/>
    <property type="project" value="UniProtKB-KW"/>
</dbReference>
<evidence type="ECO:0000256" key="3">
    <source>
        <dbReference type="ARBA" id="ARBA00022679"/>
    </source>
</evidence>
<evidence type="ECO:0000256" key="8">
    <source>
        <dbReference type="ARBA" id="ARBA00048679"/>
    </source>
</evidence>
<dbReference type="Pfam" id="PF00069">
    <property type="entry name" value="Pkinase"/>
    <property type="match status" value="1"/>
</dbReference>
<dbReference type="InterPro" id="IPR000719">
    <property type="entry name" value="Prot_kinase_dom"/>
</dbReference>
<dbReference type="AlphaFoldDB" id="W7TEE3"/>
<keyword evidence="2" id="KW-0723">Serine/threonine-protein kinase</keyword>
<dbReference type="PROSITE" id="PS50011">
    <property type="entry name" value="PROTEIN_KINASE_DOM"/>
    <property type="match status" value="1"/>
</dbReference>
<dbReference type="OrthoDB" id="248923at2759"/>
<dbReference type="PANTHER" id="PTHR44899">
    <property type="entry name" value="CAMK FAMILY PROTEIN KINASE"/>
    <property type="match status" value="1"/>
</dbReference>
<keyword evidence="11" id="KW-1185">Reference proteome</keyword>
<evidence type="ECO:0000256" key="1">
    <source>
        <dbReference type="ARBA" id="ARBA00012513"/>
    </source>
</evidence>
<dbReference type="InterPro" id="IPR051131">
    <property type="entry name" value="NEK_Ser/Thr_kinase_NIMA"/>
</dbReference>
<name>W7TEE3_9STRA</name>
<dbReference type="PANTHER" id="PTHR44899:SF3">
    <property type="entry name" value="SERINE_THREONINE-PROTEIN KINASE NEK1"/>
    <property type="match status" value="1"/>
</dbReference>
<feature type="domain" description="Protein kinase" evidence="9">
    <location>
        <begin position="5"/>
        <end position="265"/>
    </location>
</feature>
<evidence type="ECO:0000256" key="6">
    <source>
        <dbReference type="ARBA" id="ARBA00022840"/>
    </source>
</evidence>
<proteinExistence type="predicted"/>
<keyword evidence="3" id="KW-0808">Transferase</keyword>
<dbReference type="SMART" id="SM00220">
    <property type="entry name" value="S_TKc"/>
    <property type="match status" value="1"/>
</dbReference>
<dbReference type="Proteomes" id="UP000019335">
    <property type="component" value="Chromosome 13"/>
</dbReference>
<evidence type="ECO:0000259" key="9">
    <source>
        <dbReference type="PROSITE" id="PS50011"/>
    </source>
</evidence>
<comment type="caution">
    <text evidence="10">The sequence shown here is derived from an EMBL/GenBank/DDBJ whole genome shotgun (WGS) entry which is preliminary data.</text>
</comment>
<dbReference type="GO" id="GO:0005524">
    <property type="term" value="F:ATP binding"/>
    <property type="evidence" value="ECO:0007669"/>
    <property type="project" value="UniProtKB-KW"/>
</dbReference>